<reference evidence="3 5" key="1">
    <citation type="journal article" date="2015" name="Int. J. Syst. Evol. Microbiol.">
        <title>Bacillus glycinifermentans sp. nov., isolated from fermented soybean paste.</title>
        <authorList>
            <person name="Kim S.J."/>
            <person name="Dunlap C.A."/>
            <person name="Kwon S.W."/>
            <person name="Rooney A.P."/>
        </authorList>
    </citation>
    <scope>NUCLEOTIDE SEQUENCE [LARGE SCALE GENOMIC DNA]</scope>
    <source>
        <strain evidence="3 5">GO-13</strain>
    </source>
</reference>
<dbReference type="PROSITE" id="PS51257">
    <property type="entry name" value="PROKAR_LIPOPROTEIN"/>
    <property type="match status" value="1"/>
</dbReference>
<organism evidence="3 5">
    <name type="scientific">Bacillus glycinifermentans</name>
    <dbReference type="NCBI Taxonomy" id="1664069"/>
    <lineage>
        <taxon>Bacteria</taxon>
        <taxon>Bacillati</taxon>
        <taxon>Bacillota</taxon>
        <taxon>Bacilli</taxon>
        <taxon>Bacillales</taxon>
        <taxon>Bacillaceae</taxon>
        <taxon>Bacillus</taxon>
    </lineage>
</organism>
<evidence type="ECO:0000313" key="4">
    <source>
        <dbReference type="EMBL" id="MEC0486148.1"/>
    </source>
</evidence>
<dbReference type="EMBL" id="JARRTL010000014">
    <property type="protein sequence ID" value="MEC0486148.1"/>
    <property type="molecule type" value="Genomic_DNA"/>
</dbReference>
<evidence type="ECO:0000256" key="1">
    <source>
        <dbReference type="SAM" id="MobiDB-lite"/>
    </source>
</evidence>
<dbReference type="RefSeq" id="WP_048354824.1">
    <property type="nucleotide sequence ID" value="NZ_CP023481.1"/>
</dbReference>
<feature type="signal peptide" evidence="2">
    <location>
        <begin position="1"/>
        <end position="19"/>
    </location>
</feature>
<protein>
    <recommendedName>
        <fullName evidence="7">Lipoprotein</fullName>
    </recommendedName>
</protein>
<reference evidence="3" key="2">
    <citation type="submission" date="2015-10" db="EMBL/GenBank/DDBJ databases">
        <authorList>
            <person name="Gilbert D.G."/>
        </authorList>
    </citation>
    <scope>NUCLEOTIDE SEQUENCE</scope>
    <source>
        <strain evidence="3">GO-13</strain>
    </source>
</reference>
<feature type="region of interest" description="Disordered" evidence="1">
    <location>
        <begin position="28"/>
        <end position="57"/>
    </location>
</feature>
<dbReference type="EMBL" id="LECW02000020">
    <property type="protein sequence ID" value="KRT93689.1"/>
    <property type="molecule type" value="Genomic_DNA"/>
</dbReference>
<keyword evidence="6" id="KW-1185">Reference proteome</keyword>
<evidence type="ECO:0000256" key="2">
    <source>
        <dbReference type="SAM" id="SignalP"/>
    </source>
</evidence>
<comment type="caution">
    <text evidence="3">The sequence shown here is derived from an EMBL/GenBank/DDBJ whole genome shotgun (WGS) entry which is preliminary data.</text>
</comment>
<dbReference type="Proteomes" id="UP000036168">
    <property type="component" value="Unassembled WGS sequence"/>
</dbReference>
<feature type="compositionally biased region" description="Polar residues" evidence="1">
    <location>
        <begin position="28"/>
        <end position="39"/>
    </location>
</feature>
<evidence type="ECO:0000313" key="3">
    <source>
        <dbReference type="EMBL" id="KRT93689.1"/>
    </source>
</evidence>
<dbReference type="Proteomes" id="UP001341297">
    <property type="component" value="Unassembled WGS sequence"/>
</dbReference>
<sequence>MKKYFTFFIALLTVSMLLAACGNSETSTSKTQKSAAKTESSSEDSLKTDGPLEKIGQWSKEDNGTKVTLKKIAKVNKTLDLDPIKMKIDEVKVIERSNLQESGKNFLKQKGIKADKFLTIQISYNTENTSDKNVMFNGIEAITTNTKKQIEVSSEDMIQNPDKNGVGSFYGKVAKEGYIVVPYLNSDADDLKYINIKLKDVFNDDEPIKYHDGTTVKVNF</sequence>
<name>A0A0T6BPW2_9BACI</name>
<proteinExistence type="predicted"/>
<evidence type="ECO:0000313" key="5">
    <source>
        <dbReference type="Proteomes" id="UP000036168"/>
    </source>
</evidence>
<dbReference type="AlphaFoldDB" id="A0A0T6BPW2"/>
<evidence type="ECO:0008006" key="7">
    <source>
        <dbReference type="Google" id="ProtNLM"/>
    </source>
</evidence>
<evidence type="ECO:0000313" key="6">
    <source>
        <dbReference type="Proteomes" id="UP001341297"/>
    </source>
</evidence>
<gene>
    <name evidence="3" type="ORF">AB447_218010</name>
    <name evidence="4" type="ORF">P8828_15180</name>
</gene>
<accession>A0A0T6BPW2</accession>
<keyword evidence="2" id="KW-0732">Signal</keyword>
<reference evidence="4 6" key="3">
    <citation type="submission" date="2023-03" db="EMBL/GenBank/DDBJ databases">
        <title>Agriculturally important microbes genome sequencing.</title>
        <authorList>
            <person name="Dunlap C."/>
        </authorList>
    </citation>
    <scope>NUCLEOTIDE SEQUENCE [LARGE SCALE GENOMIC DNA]</scope>
    <source>
        <strain evidence="4 6">CBP-3203</strain>
    </source>
</reference>
<feature type="chain" id="PRO_5039670692" description="Lipoprotein" evidence="2">
    <location>
        <begin position="20"/>
        <end position="220"/>
    </location>
</feature>